<dbReference type="AlphaFoldDB" id="A0A0M3IUC3"/>
<evidence type="ECO:0000313" key="2">
    <source>
        <dbReference type="WBParaSite" id="ALUE_0002235101-mRNA-1"/>
    </source>
</evidence>
<protein>
    <submittedName>
        <fullName evidence="2">Uncharacterized protein</fullName>
    </submittedName>
</protein>
<accession>A0A0M3IUC3</accession>
<dbReference type="Proteomes" id="UP000036681">
    <property type="component" value="Unplaced"/>
</dbReference>
<evidence type="ECO:0000313" key="1">
    <source>
        <dbReference type="Proteomes" id="UP000036681"/>
    </source>
</evidence>
<dbReference type="WBParaSite" id="ALUE_0002235101-mRNA-1">
    <property type="protein sequence ID" value="ALUE_0002235101-mRNA-1"/>
    <property type="gene ID" value="ALUE_0002235101"/>
</dbReference>
<sequence>MKTLLQLPSNTAIKHTCECVCITVSAYSRVLIKHKMIPEMPLPDEFIDLYSKQPIRPIFDIYQPSMIQSLIATESSFPPTFRSDIALPQFTECTCKQFCKNAKPIMVALTPSGSIADRRQLKAGKSTALSSRIGSLLNTFNIELSLPTVLIQPA</sequence>
<name>A0A0M3IUC3_ASCLU</name>
<organism evidence="1 2">
    <name type="scientific">Ascaris lumbricoides</name>
    <name type="common">Giant roundworm</name>
    <dbReference type="NCBI Taxonomy" id="6252"/>
    <lineage>
        <taxon>Eukaryota</taxon>
        <taxon>Metazoa</taxon>
        <taxon>Ecdysozoa</taxon>
        <taxon>Nematoda</taxon>
        <taxon>Chromadorea</taxon>
        <taxon>Rhabditida</taxon>
        <taxon>Spirurina</taxon>
        <taxon>Ascaridomorpha</taxon>
        <taxon>Ascaridoidea</taxon>
        <taxon>Ascarididae</taxon>
        <taxon>Ascaris</taxon>
    </lineage>
</organism>
<proteinExistence type="predicted"/>
<reference evidence="2" key="1">
    <citation type="submission" date="2017-02" db="UniProtKB">
        <authorList>
            <consortium name="WormBaseParasite"/>
        </authorList>
    </citation>
    <scope>IDENTIFICATION</scope>
</reference>
<keyword evidence="1" id="KW-1185">Reference proteome</keyword>